<name>A0ABD1RZF6_9LAMI</name>
<accession>A0ABD1RZF6</accession>
<proteinExistence type="predicted"/>
<dbReference type="AlphaFoldDB" id="A0ABD1RZF6"/>
<feature type="region of interest" description="Disordered" evidence="1">
    <location>
        <begin position="93"/>
        <end position="121"/>
    </location>
</feature>
<protein>
    <submittedName>
        <fullName evidence="2">Uncharacterized protein</fullName>
    </submittedName>
</protein>
<organism evidence="2 3">
    <name type="scientific">Abeliophyllum distichum</name>
    <dbReference type="NCBI Taxonomy" id="126358"/>
    <lineage>
        <taxon>Eukaryota</taxon>
        <taxon>Viridiplantae</taxon>
        <taxon>Streptophyta</taxon>
        <taxon>Embryophyta</taxon>
        <taxon>Tracheophyta</taxon>
        <taxon>Spermatophyta</taxon>
        <taxon>Magnoliopsida</taxon>
        <taxon>eudicotyledons</taxon>
        <taxon>Gunneridae</taxon>
        <taxon>Pentapetalae</taxon>
        <taxon>asterids</taxon>
        <taxon>lamiids</taxon>
        <taxon>Lamiales</taxon>
        <taxon>Oleaceae</taxon>
        <taxon>Forsythieae</taxon>
        <taxon>Abeliophyllum</taxon>
    </lineage>
</organism>
<evidence type="ECO:0000313" key="3">
    <source>
        <dbReference type="Proteomes" id="UP001604336"/>
    </source>
</evidence>
<dbReference type="PANTHER" id="PTHR31170">
    <property type="entry name" value="BNAC04G53230D PROTEIN"/>
    <property type="match status" value="1"/>
</dbReference>
<gene>
    <name evidence="2" type="ORF">Adt_27967</name>
</gene>
<sequence length="146" mass="15881">MSETKADYVTISIDTMLNSLSSAPSNLSIFKVGDHLRSINPKAYDPKIIAIGPSHHGKHHLQNMEQHKVRYLKLVLQRKDESSGARYVTAMRHLEDSGKDGTSRGSVLETPAAGDKERAGDASAVVGVQNALRRGGPLLVKQRTPV</sequence>
<evidence type="ECO:0000256" key="1">
    <source>
        <dbReference type="SAM" id="MobiDB-lite"/>
    </source>
</evidence>
<keyword evidence="3" id="KW-1185">Reference proteome</keyword>
<dbReference type="Proteomes" id="UP001604336">
    <property type="component" value="Unassembled WGS sequence"/>
</dbReference>
<dbReference type="Pfam" id="PF03140">
    <property type="entry name" value="DUF247"/>
    <property type="match status" value="1"/>
</dbReference>
<feature type="compositionally biased region" description="Basic and acidic residues" evidence="1">
    <location>
        <begin position="93"/>
        <end position="102"/>
    </location>
</feature>
<reference evidence="3" key="1">
    <citation type="submission" date="2024-07" db="EMBL/GenBank/DDBJ databases">
        <title>Two chromosome-level genome assemblies of Korean endemic species Abeliophyllum distichum and Forsythia ovata (Oleaceae).</title>
        <authorList>
            <person name="Jang H."/>
        </authorList>
    </citation>
    <scope>NUCLEOTIDE SEQUENCE [LARGE SCALE GENOMIC DNA]</scope>
</reference>
<dbReference type="InterPro" id="IPR004158">
    <property type="entry name" value="DUF247_pln"/>
</dbReference>
<evidence type="ECO:0000313" key="2">
    <source>
        <dbReference type="EMBL" id="KAL2492339.1"/>
    </source>
</evidence>
<comment type="caution">
    <text evidence="2">The sequence shown here is derived from an EMBL/GenBank/DDBJ whole genome shotgun (WGS) entry which is preliminary data.</text>
</comment>
<dbReference type="EMBL" id="JBFOLK010000008">
    <property type="protein sequence ID" value="KAL2492339.1"/>
    <property type="molecule type" value="Genomic_DNA"/>
</dbReference>